<evidence type="ECO:0000256" key="1">
    <source>
        <dbReference type="PROSITE-ProRule" id="PRU00103"/>
    </source>
</evidence>
<feature type="compositionally biased region" description="Basic and acidic residues" evidence="2">
    <location>
        <begin position="780"/>
        <end position="798"/>
    </location>
</feature>
<feature type="compositionally biased region" description="Basic residues" evidence="2">
    <location>
        <begin position="896"/>
        <end position="905"/>
    </location>
</feature>
<evidence type="ECO:0000256" key="2">
    <source>
        <dbReference type="SAM" id="MobiDB-lite"/>
    </source>
</evidence>
<dbReference type="InterPro" id="IPR011989">
    <property type="entry name" value="ARM-like"/>
</dbReference>
<dbReference type="PROSITE" id="PS50077">
    <property type="entry name" value="HEAT_REPEAT"/>
    <property type="match status" value="1"/>
</dbReference>
<dbReference type="Gene3D" id="3.30.200.20">
    <property type="entry name" value="Phosphorylase Kinase, domain 1"/>
    <property type="match status" value="1"/>
</dbReference>
<gene>
    <name evidence="3" type="ORF">PMALA_016470</name>
</gene>
<dbReference type="PANTHER" id="PTHR12984">
    <property type="entry name" value="SCY1-RELATED S/T PROTEIN KINASE-LIKE"/>
    <property type="match status" value="1"/>
</dbReference>
<dbReference type="Gene3D" id="1.10.510.10">
    <property type="entry name" value="Transferase(Phosphotransferase) domain 1"/>
    <property type="match status" value="1"/>
</dbReference>
<dbReference type="SUPFAM" id="SSF48371">
    <property type="entry name" value="ARM repeat"/>
    <property type="match status" value="1"/>
</dbReference>
<name>A0A1A8W3J9_PLAMA</name>
<feature type="region of interest" description="Disordered" evidence="2">
    <location>
        <begin position="775"/>
        <end position="803"/>
    </location>
</feature>
<keyword evidence="3" id="KW-0418">Kinase</keyword>
<proteinExistence type="predicted"/>
<dbReference type="GO" id="GO:0016301">
    <property type="term" value="F:kinase activity"/>
    <property type="evidence" value="ECO:0007669"/>
    <property type="project" value="UniProtKB-KW"/>
</dbReference>
<dbReference type="InterPro" id="IPR021133">
    <property type="entry name" value="HEAT_type_2"/>
</dbReference>
<sequence>MFEKLKSLKHSETKHTDLCCLLNPAAHTANAGRREHITAIYILLKRTMLQYFVNKLFGDLPSNFSFVIGKKLSYERKTGYFEIYDGVSKNNEDVCIFIYEKKSKEENSSIRRYTSNHFKYCKKLIHPNILKVLYTHESDKRIYIVTEKCIPLICQRIKSDPIWGLYEIISAVHFINMCNYIHCLIGPYSVFVNSRGRWKLSLFDCVHESNENIHNILNDVRYHLFYNSECSSNSMNHIHSSELDSYGLGFLMTWSYKNYISLTTVCSNYPISVEDGKYYNRSTMNDSDSFVPGISTWDNGFYSNTVSATLSVDNNNRLSNGDKNTSNGDECIPRSLYGIYNMLKKGICAGYSMRSNNRVDLSVILNDDCLKKNTIVSTMLFLTELHMKSKNEKTKFLDDLLTNLDNIPTDVKVQMILPELVQNIEISENCVKCLKIILIISKDMTRENFEKLVYPNFCKYFSLTDRNVRYVLLECFHMVENHLNSNNMNEICTAYLYGFLDNNISIKNETIKNFIYVFPKLKKGFKSSSLNALLENLKQNDCCIKTNTIICIAKIAKYILADKQNILENVYLVGLHDPFIQTRVATIQSIKFTYDQFSTKKFVSNILPMLIKLLIDDAMEIRICAFEALDYIIVQLKNHLLLEGSGGINNKGTTSHDYITIHNDTISHSDIATGSMKTYKFMDKIKDIIQNKDKLNADPDGLAVQGECFNMIGLAENDMENNKYRAFLNSTVDELSLGKKVDKSLLNSSIDKAFLSNSMNNPHLNNCGKMYNNVYNSSRSNDKMGNSKKENTNHDDSSVHLSVDNYRGNQSTFIFSNKEMALYNKQENNFTFEEKNIRNNYSDRDMNIWDGKNEFDNEHKEHYNDNNYNVEIMNTSDHKGNGGVNTFKGNFEKRSTDKKKKKKLI</sequence>
<dbReference type="InterPro" id="IPR051177">
    <property type="entry name" value="CIK-Related_Protein"/>
</dbReference>
<dbReference type="Proteomes" id="UP000078597">
    <property type="component" value="Unassembled WGS sequence"/>
</dbReference>
<feature type="region of interest" description="Disordered" evidence="2">
    <location>
        <begin position="877"/>
        <end position="905"/>
    </location>
</feature>
<dbReference type="AlphaFoldDB" id="A0A1A8W3J9"/>
<feature type="repeat" description="HEAT" evidence="1">
    <location>
        <begin position="606"/>
        <end position="643"/>
    </location>
</feature>
<protein>
    <submittedName>
        <fullName evidence="3">Protein kinase, putative</fullName>
    </submittedName>
</protein>
<dbReference type="PANTHER" id="PTHR12984:SF3">
    <property type="entry name" value="N-TERMINAL KINASE-LIKE PROTEIN"/>
    <property type="match status" value="1"/>
</dbReference>
<dbReference type="InterPro" id="IPR011009">
    <property type="entry name" value="Kinase-like_dom_sf"/>
</dbReference>
<evidence type="ECO:0000313" key="3">
    <source>
        <dbReference type="EMBL" id="SBS86555.1"/>
    </source>
</evidence>
<evidence type="ECO:0000313" key="4">
    <source>
        <dbReference type="Proteomes" id="UP000078597"/>
    </source>
</evidence>
<dbReference type="InterPro" id="IPR016024">
    <property type="entry name" value="ARM-type_fold"/>
</dbReference>
<dbReference type="SUPFAM" id="SSF56112">
    <property type="entry name" value="Protein kinase-like (PK-like)"/>
    <property type="match status" value="1"/>
</dbReference>
<reference evidence="4" key="1">
    <citation type="submission" date="2016-05" db="EMBL/GenBank/DDBJ databases">
        <authorList>
            <person name="Naeem Raeece"/>
        </authorList>
    </citation>
    <scope>NUCLEOTIDE SEQUENCE [LARGE SCALE GENOMIC DNA]</scope>
</reference>
<dbReference type="EMBL" id="FLQW01000885">
    <property type="protein sequence ID" value="SBS86555.1"/>
    <property type="molecule type" value="Genomic_DNA"/>
</dbReference>
<accession>A0A1A8W3J9</accession>
<keyword evidence="3" id="KW-0808">Transferase</keyword>
<dbReference type="Gene3D" id="1.25.10.10">
    <property type="entry name" value="Leucine-rich Repeat Variant"/>
    <property type="match status" value="1"/>
</dbReference>
<dbReference type="VEuPathDB" id="PlasmoDB:PmUG01_06021300"/>
<organism evidence="3 4">
    <name type="scientific">Plasmodium malariae</name>
    <dbReference type="NCBI Taxonomy" id="5858"/>
    <lineage>
        <taxon>Eukaryota</taxon>
        <taxon>Sar</taxon>
        <taxon>Alveolata</taxon>
        <taxon>Apicomplexa</taxon>
        <taxon>Aconoidasida</taxon>
        <taxon>Haemosporida</taxon>
        <taxon>Plasmodiidae</taxon>
        <taxon>Plasmodium</taxon>
        <taxon>Plasmodium (Plasmodium)</taxon>
    </lineage>
</organism>